<dbReference type="OrthoDB" id="9787933at2"/>
<protein>
    <submittedName>
        <fullName evidence="2">Dienelactone hydrolase family protein</fullName>
    </submittedName>
</protein>
<dbReference type="Pfam" id="PF01738">
    <property type="entry name" value="DLH"/>
    <property type="match status" value="1"/>
</dbReference>
<dbReference type="KEGG" id="spai:FPZ24_13875"/>
<keyword evidence="3" id="KW-1185">Reference proteome</keyword>
<dbReference type="InterPro" id="IPR002925">
    <property type="entry name" value="Dienelactn_hydro"/>
</dbReference>
<dbReference type="Gene3D" id="3.40.50.1820">
    <property type="entry name" value="alpha/beta hydrolase"/>
    <property type="match status" value="1"/>
</dbReference>
<dbReference type="Proteomes" id="UP000315673">
    <property type="component" value="Chromosome"/>
</dbReference>
<dbReference type="SUPFAM" id="SSF53474">
    <property type="entry name" value="alpha/beta-Hydrolases"/>
    <property type="match status" value="1"/>
</dbReference>
<organism evidence="2 3">
    <name type="scientific">Sphingomonas panacisoli</name>
    <dbReference type="NCBI Taxonomy" id="1813879"/>
    <lineage>
        <taxon>Bacteria</taxon>
        <taxon>Pseudomonadati</taxon>
        <taxon>Pseudomonadota</taxon>
        <taxon>Alphaproteobacteria</taxon>
        <taxon>Sphingomonadales</taxon>
        <taxon>Sphingomonadaceae</taxon>
        <taxon>Sphingomonas</taxon>
    </lineage>
</organism>
<proteinExistence type="predicted"/>
<dbReference type="InterPro" id="IPR050261">
    <property type="entry name" value="FrsA_esterase"/>
</dbReference>
<name>A0A5B8LL12_9SPHN</name>
<evidence type="ECO:0000313" key="2">
    <source>
        <dbReference type="EMBL" id="QDZ08425.1"/>
    </source>
</evidence>
<keyword evidence="2" id="KW-0378">Hydrolase</keyword>
<dbReference type="AlphaFoldDB" id="A0A5B8LL12"/>
<dbReference type="InterPro" id="IPR029058">
    <property type="entry name" value="AB_hydrolase_fold"/>
</dbReference>
<evidence type="ECO:0000313" key="3">
    <source>
        <dbReference type="Proteomes" id="UP000315673"/>
    </source>
</evidence>
<dbReference type="GO" id="GO:0016787">
    <property type="term" value="F:hydrolase activity"/>
    <property type="evidence" value="ECO:0007669"/>
    <property type="project" value="UniProtKB-KW"/>
</dbReference>
<dbReference type="PANTHER" id="PTHR22946">
    <property type="entry name" value="DIENELACTONE HYDROLASE DOMAIN-CONTAINING PROTEIN-RELATED"/>
    <property type="match status" value="1"/>
</dbReference>
<sequence>MAIVRQTFVYDGPGGPFEGVFAYDDEVETARPGVMVIPNVLGAKESDSVAAENLAKLGYVGFVADVYGQGKRTNFQSENPAQYMNELNADRGLLRDRLKASLDALKGFAFVDPARTAVYGYCFGGKCALDIARAGFDVLGVVSFHGVYDKPDWANASPIQAKVLVCHGWEDPIAPPDVMVALGRELSEGQADWQIHAYGTAGHAFTDKDRKGQPAVRPGVAYEERADNRSWEAGRDFLAELFG</sequence>
<gene>
    <name evidence="2" type="ORF">FPZ24_13875</name>
</gene>
<dbReference type="PANTHER" id="PTHR22946:SF0">
    <property type="entry name" value="DIENELACTONE HYDROLASE DOMAIN-CONTAINING PROTEIN"/>
    <property type="match status" value="1"/>
</dbReference>
<feature type="domain" description="Dienelactone hydrolase" evidence="1">
    <location>
        <begin position="20"/>
        <end position="240"/>
    </location>
</feature>
<dbReference type="EMBL" id="CP042306">
    <property type="protein sequence ID" value="QDZ08425.1"/>
    <property type="molecule type" value="Genomic_DNA"/>
</dbReference>
<dbReference type="RefSeq" id="WP_146572938.1">
    <property type="nucleotide sequence ID" value="NZ_CP042306.1"/>
</dbReference>
<evidence type="ECO:0000259" key="1">
    <source>
        <dbReference type="Pfam" id="PF01738"/>
    </source>
</evidence>
<reference evidence="2 3" key="1">
    <citation type="submission" date="2019-07" db="EMBL/GenBank/DDBJ databases">
        <title>Full genome sequence of Sphingomonas sp. 4R-6-7(HKS19).</title>
        <authorList>
            <person name="Im W.-T."/>
        </authorList>
    </citation>
    <scope>NUCLEOTIDE SEQUENCE [LARGE SCALE GENOMIC DNA]</scope>
    <source>
        <strain evidence="2 3">HKS19</strain>
    </source>
</reference>
<accession>A0A5B8LL12</accession>